<dbReference type="InterPro" id="IPR021928">
    <property type="entry name" value="DUF3541"/>
</dbReference>
<keyword evidence="3" id="KW-1185">Reference proteome</keyword>
<dbReference type="Pfam" id="PF12060">
    <property type="entry name" value="DUF3541"/>
    <property type="match status" value="1"/>
</dbReference>
<organism evidence="2 3">
    <name type="scientific">Vibrio ishigakensis</name>
    <dbReference type="NCBI Taxonomy" id="1481914"/>
    <lineage>
        <taxon>Bacteria</taxon>
        <taxon>Pseudomonadati</taxon>
        <taxon>Pseudomonadota</taxon>
        <taxon>Gammaproteobacteria</taxon>
        <taxon>Vibrionales</taxon>
        <taxon>Vibrionaceae</taxon>
        <taxon>Vibrio</taxon>
    </lineage>
</organism>
<dbReference type="AlphaFoldDB" id="A0A0B8NTY7"/>
<evidence type="ECO:0000256" key="1">
    <source>
        <dbReference type="SAM" id="MobiDB-lite"/>
    </source>
</evidence>
<dbReference type="Proteomes" id="UP000031671">
    <property type="component" value="Unassembled WGS sequence"/>
</dbReference>
<evidence type="ECO:0000313" key="3">
    <source>
        <dbReference type="Proteomes" id="UP000031671"/>
    </source>
</evidence>
<protein>
    <recommendedName>
        <fullName evidence="4">DUF3541 domain-containing protein</fullName>
    </recommendedName>
</protein>
<evidence type="ECO:0008006" key="4">
    <source>
        <dbReference type="Google" id="ProtNLM"/>
    </source>
</evidence>
<comment type="caution">
    <text evidence="2">The sequence shown here is derived from an EMBL/GenBank/DDBJ whole genome shotgun (WGS) entry which is preliminary data.</text>
</comment>
<accession>A0A0B8NTY7</accession>
<feature type="region of interest" description="Disordered" evidence="1">
    <location>
        <begin position="279"/>
        <end position="300"/>
    </location>
</feature>
<name>A0A0B8NTY7_9VIBR</name>
<evidence type="ECO:0000313" key="2">
    <source>
        <dbReference type="EMBL" id="GAM57316.1"/>
    </source>
</evidence>
<gene>
    <name evidence="2" type="ORF">JCM19231_1345</name>
</gene>
<reference evidence="2 3" key="1">
    <citation type="submission" date="2015-01" db="EMBL/GenBank/DDBJ databases">
        <title>Vibrio sp. C1 JCM 19231 whole genome shotgun sequence.</title>
        <authorList>
            <person name="Sawabe T."/>
            <person name="Meirelles P."/>
            <person name="Feng G."/>
            <person name="Sayaka M."/>
            <person name="Hattori M."/>
            <person name="Ohkuma M."/>
        </authorList>
    </citation>
    <scope>NUCLEOTIDE SEQUENCE [LARGE SCALE GENOMIC DNA]</scope>
    <source>
        <strain evidence="3">JCM 19231</strain>
    </source>
</reference>
<dbReference type="EMBL" id="BBRZ01000050">
    <property type="protein sequence ID" value="GAM57316.1"/>
    <property type="molecule type" value="Genomic_DNA"/>
</dbReference>
<reference evidence="2 3" key="2">
    <citation type="submission" date="2015-01" db="EMBL/GenBank/DDBJ databases">
        <authorList>
            <consortium name="NBRP consortium"/>
            <person name="Sawabe T."/>
            <person name="Meirelles P."/>
            <person name="Feng G."/>
            <person name="Sayaka M."/>
            <person name="Hattori M."/>
            <person name="Ohkuma M."/>
        </authorList>
    </citation>
    <scope>NUCLEOTIDE SEQUENCE [LARGE SCALE GENOMIC DNA]</scope>
    <source>
        <strain evidence="3">JCM 19231</strain>
    </source>
</reference>
<sequence>MYRQTLDPKYTTTIRADVADMSLRLDKLYHQMHNKAELDGYVEDRLASYKKGKDERSVRRFEATQKHPEYFYIALDLLHHMARLDDYGLKHQHDAYFRKLLRGYDFKALFSNKTMTEAWAAQLANQAYWLKQIGEGDYTDLFVETLKKTYPDRKDYLLSQQQFGNKLYGMTHVIIADSGYYQHNVKESDHPWIYTYFRDNIDDILAYAKEDIIAEIGLSFKLAGLYDEPALKKIEKRIYSSVDQDKEMVPSDTGSFSFSWGEHRNVLAIMLLNWQKPNGGPDIQQNPTMFEDLPQSLTAK</sequence>
<proteinExistence type="predicted"/>